<dbReference type="PANTHER" id="PTHR42103">
    <property type="entry name" value="ALPHA/BETA-HYDROLASES SUPERFAMILY PROTEIN"/>
    <property type="match status" value="1"/>
</dbReference>
<reference evidence="2 3" key="1">
    <citation type="journal article" date="2015" name="Genome Announc.">
        <title>Genome Sequences of Oblitimonas alkaliphila gen. nov. sp. nov. (Proposed), a Novel Bacterium of the Pseudomonadaceae Family.</title>
        <authorList>
            <person name="Lauer A.C."/>
            <person name="Nicholson A.C."/>
            <person name="Humrighouse B.W."/>
            <person name="Emery B."/>
            <person name="Drobish A."/>
            <person name="Juieng P."/>
            <person name="Loparev V."/>
            <person name="McQuiston J.R."/>
        </authorList>
    </citation>
    <scope>NUCLEOTIDE SEQUENCE [LARGE SCALE GENOMIC DNA]</scope>
    <source>
        <strain evidence="2 3">E5571</strain>
    </source>
</reference>
<dbReference type="PATRIC" id="fig|1697052.3.peg.374"/>
<dbReference type="AlphaFoldDB" id="A0A0K1XB04"/>
<protein>
    <submittedName>
        <fullName evidence="2">Alpha/beta hydrolase</fullName>
    </submittedName>
</protein>
<accession>A0A0K1XB04</accession>
<name>A0A0K1XB04_9GAMM</name>
<dbReference type="STRING" id="1697053.AKN87_01950"/>
<gene>
    <name evidence="2" type="ORF">AKN88_00040</name>
</gene>
<dbReference type="InterPro" id="IPR000073">
    <property type="entry name" value="AB_hydrolase_1"/>
</dbReference>
<keyword evidence="2" id="KW-0378">Hydrolase</keyword>
<keyword evidence="3" id="KW-1185">Reference proteome</keyword>
<feature type="domain" description="AB hydrolase-1" evidence="1">
    <location>
        <begin position="55"/>
        <end position="121"/>
    </location>
</feature>
<organism evidence="2 3">
    <name type="scientific">Thiopseudomonas alkaliphila</name>
    <dbReference type="NCBI Taxonomy" id="1697053"/>
    <lineage>
        <taxon>Bacteria</taxon>
        <taxon>Pseudomonadati</taxon>
        <taxon>Pseudomonadota</taxon>
        <taxon>Gammaproteobacteria</taxon>
        <taxon>Pseudomonadales</taxon>
        <taxon>Pseudomonadaceae</taxon>
        <taxon>Thiopseudomonas</taxon>
    </lineage>
</organism>
<proteinExistence type="predicted"/>
<dbReference type="GO" id="GO:0016787">
    <property type="term" value="F:hydrolase activity"/>
    <property type="evidence" value="ECO:0007669"/>
    <property type="project" value="UniProtKB-KW"/>
</dbReference>
<dbReference type="Pfam" id="PF00561">
    <property type="entry name" value="Abhydrolase_1"/>
    <property type="match status" value="1"/>
</dbReference>
<dbReference type="InterPro" id="IPR029058">
    <property type="entry name" value="AB_hydrolase_fold"/>
</dbReference>
<dbReference type="SUPFAM" id="SSF53474">
    <property type="entry name" value="alpha/beta-Hydrolases"/>
    <property type="match status" value="1"/>
</dbReference>
<sequence length="208" mass="22361">MSNTEIAVSIAGPVGTLEGRYLDQGAQGVVLIAHPNPVKGGTMQNKVITTLQRVARDAGLTTLRFNYRGVGQSQGQHDMAQGEVDDALAALEWLQAKYPVAPVYLLGFSFGGFVVAALAERLAAQGISPHQLYMVAPAVSRVEPEALAALSTQLTVIQPMADEVIEPELVLQWTQQLSIPHELIQVAGCSHFFHGQLTVLKQLVAERL</sequence>
<dbReference type="Gene3D" id="3.40.50.1820">
    <property type="entry name" value="alpha/beta hydrolase"/>
    <property type="match status" value="1"/>
</dbReference>
<dbReference type="PANTHER" id="PTHR42103:SF2">
    <property type="entry name" value="AB HYDROLASE-1 DOMAIN-CONTAINING PROTEIN"/>
    <property type="match status" value="1"/>
</dbReference>
<evidence type="ECO:0000313" key="3">
    <source>
        <dbReference type="Proteomes" id="UP000063953"/>
    </source>
</evidence>
<dbReference type="OrthoDB" id="9800435at2"/>
<dbReference type="EMBL" id="CP012365">
    <property type="protein sequence ID" value="AKX58511.1"/>
    <property type="molecule type" value="Genomic_DNA"/>
</dbReference>
<dbReference type="Proteomes" id="UP000063953">
    <property type="component" value="Chromosome"/>
</dbReference>
<evidence type="ECO:0000313" key="2">
    <source>
        <dbReference type="EMBL" id="AKX58511.1"/>
    </source>
</evidence>
<evidence type="ECO:0000259" key="1">
    <source>
        <dbReference type="Pfam" id="PF00561"/>
    </source>
</evidence>
<dbReference type="RefSeq" id="WP_053099407.1">
    <property type="nucleotide sequence ID" value="NZ_CP012359.1"/>
</dbReference>